<reference evidence="1 2" key="1">
    <citation type="submission" date="2014-01" db="EMBL/GenBank/DDBJ databases">
        <title>Draft genome sequencing of Bacillus alcalophilus CGMCC 1.3604.</title>
        <authorList>
            <person name="Yang J."/>
            <person name="Diao L."/>
            <person name="Yang S."/>
        </authorList>
    </citation>
    <scope>NUCLEOTIDE SEQUENCE [LARGE SCALE GENOMIC DNA]</scope>
    <source>
        <strain evidence="1 2">CGMCC 1.3604</strain>
    </source>
</reference>
<dbReference type="AlphaFoldDB" id="A0A4S4JXN6"/>
<gene>
    <name evidence="1" type="ORF">AJ85_14305</name>
</gene>
<dbReference type="EMBL" id="JALP01000190">
    <property type="protein sequence ID" value="THG89951.1"/>
    <property type="molecule type" value="Genomic_DNA"/>
</dbReference>
<comment type="caution">
    <text evidence="1">The sequence shown here is derived from an EMBL/GenBank/DDBJ whole genome shotgun (WGS) entry which is preliminary data.</text>
</comment>
<dbReference type="Proteomes" id="UP000297014">
    <property type="component" value="Unassembled WGS sequence"/>
</dbReference>
<protein>
    <submittedName>
        <fullName evidence="1">Uncharacterized protein</fullName>
    </submittedName>
</protein>
<evidence type="ECO:0000313" key="1">
    <source>
        <dbReference type="EMBL" id="THG89951.1"/>
    </source>
</evidence>
<sequence length="34" mass="3835">MNDSPLLIYNGEVFCVSDLIEKSYDLGKERGNNT</sequence>
<name>A0A4S4JXN6_ALKAL</name>
<accession>A0A4S4JXN6</accession>
<evidence type="ECO:0000313" key="2">
    <source>
        <dbReference type="Proteomes" id="UP000297014"/>
    </source>
</evidence>
<organism evidence="1 2">
    <name type="scientific">Alkalihalobacillus alcalophilus ATCC 27647 = CGMCC 1.3604</name>
    <dbReference type="NCBI Taxonomy" id="1218173"/>
    <lineage>
        <taxon>Bacteria</taxon>
        <taxon>Bacillati</taxon>
        <taxon>Bacillota</taxon>
        <taxon>Bacilli</taxon>
        <taxon>Bacillales</taxon>
        <taxon>Bacillaceae</taxon>
        <taxon>Alkalihalobacillus</taxon>
    </lineage>
</organism>
<proteinExistence type="predicted"/>